<proteinExistence type="predicted"/>
<dbReference type="SMART" id="SM00257">
    <property type="entry name" value="LysM"/>
    <property type="match status" value="1"/>
</dbReference>
<keyword evidence="3" id="KW-1185">Reference proteome</keyword>
<dbReference type="EMBL" id="CP003344">
    <property type="protein sequence ID" value="AGA68884.1"/>
    <property type="molecule type" value="Genomic_DNA"/>
</dbReference>
<accession>L0F4X1</accession>
<protein>
    <submittedName>
        <fullName evidence="2">LysM domain-containing protein</fullName>
    </submittedName>
</protein>
<dbReference type="RefSeq" id="WP_015261880.1">
    <property type="nucleotide sequence ID" value="NC_019903.1"/>
</dbReference>
<gene>
    <name evidence="2" type="ordered locus">Desdi_1379</name>
</gene>
<sequence length="91" mass="10643">MYGMRGMQAMQGVHDMYGMQDRWQTQRQDYVPSTSKMSQQYKAPTRTYTVNRGDTIYNISRKYGTSMQSIIHANSLSNPNRIYPGQKLWIP</sequence>
<dbReference type="GO" id="GO:0008932">
    <property type="term" value="F:lytic endotransglycosylase activity"/>
    <property type="evidence" value="ECO:0007669"/>
    <property type="project" value="TreeGrafter"/>
</dbReference>
<dbReference type="PROSITE" id="PS51782">
    <property type="entry name" value="LYSM"/>
    <property type="match status" value="1"/>
</dbReference>
<evidence type="ECO:0000313" key="2">
    <source>
        <dbReference type="EMBL" id="AGA68884.1"/>
    </source>
</evidence>
<evidence type="ECO:0000259" key="1">
    <source>
        <dbReference type="PROSITE" id="PS51782"/>
    </source>
</evidence>
<dbReference type="CDD" id="cd00118">
    <property type="entry name" value="LysM"/>
    <property type="match status" value="1"/>
</dbReference>
<dbReference type="Pfam" id="PF01476">
    <property type="entry name" value="LysM"/>
    <property type="match status" value="1"/>
</dbReference>
<dbReference type="Gene3D" id="3.10.350.10">
    <property type="entry name" value="LysM domain"/>
    <property type="match status" value="1"/>
</dbReference>
<dbReference type="InterPro" id="IPR036779">
    <property type="entry name" value="LysM_dom_sf"/>
</dbReference>
<dbReference type="eggNOG" id="COG1388">
    <property type="taxonomic scope" value="Bacteria"/>
</dbReference>
<dbReference type="KEGG" id="ddl:Desdi_1379"/>
<reference evidence="3" key="1">
    <citation type="submission" date="2012-02" db="EMBL/GenBank/DDBJ databases">
        <title>Complete sequence of Desulfitobacterium dichloroeliminans LMG P-21439.</title>
        <authorList>
            <person name="Lucas S."/>
            <person name="Han J."/>
            <person name="Lapidus A."/>
            <person name="Cheng J.-F."/>
            <person name="Goodwin L."/>
            <person name="Pitluck S."/>
            <person name="Peters L."/>
            <person name="Ovchinnikova G."/>
            <person name="Teshima H."/>
            <person name="Detter J.C."/>
            <person name="Han C."/>
            <person name="Tapia R."/>
            <person name="Land M."/>
            <person name="Hauser L."/>
            <person name="Kyrpides N."/>
            <person name="Ivanova N."/>
            <person name="Pagani I."/>
            <person name="Kruse T."/>
            <person name="de Vos W.M."/>
            <person name="Boon N."/>
            <person name="Smidt H."/>
            <person name="Woyke T."/>
        </authorList>
    </citation>
    <scope>NUCLEOTIDE SEQUENCE [LARGE SCALE GENOMIC DNA]</scope>
    <source>
        <strain evidence="3">LMG P-21439 / DCA1</strain>
    </source>
</reference>
<dbReference type="PANTHER" id="PTHR33734:SF22">
    <property type="entry name" value="MEMBRANE-BOUND LYTIC MUREIN TRANSGLYCOSYLASE D"/>
    <property type="match status" value="1"/>
</dbReference>
<dbReference type="Proteomes" id="UP000010797">
    <property type="component" value="Chromosome"/>
</dbReference>
<dbReference type="PANTHER" id="PTHR33734">
    <property type="entry name" value="LYSM DOMAIN-CONTAINING GPI-ANCHORED PROTEIN 2"/>
    <property type="match status" value="1"/>
</dbReference>
<feature type="domain" description="LysM" evidence="1">
    <location>
        <begin position="46"/>
        <end position="90"/>
    </location>
</feature>
<dbReference type="STRING" id="871963.Desdi_1379"/>
<dbReference type="AlphaFoldDB" id="L0F4X1"/>
<evidence type="ECO:0000313" key="3">
    <source>
        <dbReference type="Proteomes" id="UP000010797"/>
    </source>
</evidence>
<dbReference type="HOGENOM" id="CLU_2422115_0_0_9"/>
<dbReference type="OrthoDB" id="9800780at2"/>
<dbReference type="InterPro" id="IPR018392">
    <property type="entry name" value="LysM"/>
</dbReference>
<name>L0F4X1_DESDL</name>
<dbReference type="SUPFAM" id="SSF54106">
    <property type="entry name" value="LysM domain"/>
    <property type="match status" value="1"/>
</dbReference>
<organism evidence="2 3">
    <name type="scientific">Desulfitobacterium dichloroeliminans (strain LMG P-21439 / DCA1)</name>
    <dbReference type="NCBI Taxonomy" id="871963"/>
    <lineage>
        <taxon>Bacteria</taxon>
        <taxon>Bacillati</taxon>
        <taxon>Bacillota</taxon>
        <taxon>Clostridia</taxon>
        <taxon>Eubacteriales</taxon>
        <taxon>Desulfitobacteriaceae</taxon>
        <taxon>Desulfitobacterium</taxon>
    </lineage>
</organism>